<evidence type="ECO:0000313" key="1">
    <source>
        <dbReference type="EMBL" id="MPC66520.1"/>
    </source>
</evidence>
<keyword evidence="2" id="KW-1185">Reference proteome</keyword>
<dbReference type="Proteomes" id="UP000324222">
    <property type="component" value="Unassembled WGS sequence"/>
</dbReference>
<dbReference type="EMBL" id="VSRR010024876">
    <property type="protein sequence ID" value="MPC66520.1"/>
    <property type="molecule type" value="Genomic_DNA"/>
</dbReference>
<organism evidence="1 2">
    <name type="scientific">Portunus trituberculatus</name>
    <name type="common">Swimming crab</name>
    <name type="synonym">Neptunus trituberculatus</name>
    <dbReference type="NCBI Taxonomy" id="210409"/>
    <lineage>
        <taxon>Eukaryota</taxon>
        <taxon>Metazoa</taxon>
        <taxon>Ecdysozoa</taxon>
        <taxon>Arthropoda</taxon>
        <taxon>Crustacea</taxon>
        <taxon>Multicrustacea</taxon>
        <taxon>Malacostraca</taxon>
        <taxon>Eumalacostraca</taxon>
        <taxon>Eucarida</taxon>
        <taxon>Decapoda</taxon>
        <taxon>Pleocyemata</taxon>
        <taxon>Brachyura</taxon>
        <taxon>Eubrachyura</taxon>
        <taxon>Portunoidea</taxon>
        <taxon>Portunidae</taxon>
        <taxon>Portuninae</taxon>
        <taxon>Portunus</taxon>
    </lineage>
</organism>
<sequence length="67" mass="7345">MDAATTVLILRKSLPARCPPARSDSAAPTLYTRLAGRVSSVLPRATQLFEPQSFLQCCSLFIHVDVR</sequence>
<protein>
    <submittedName>
        <fullName evidence="1">Uncharacterized protein</fullName>
    </submittedName>
</protein>
<name>A0A5B7H360_PORTR</name>
<proteinExistence type="predicted"/>
<comment type="caution">
    <text evidence="1">The sequence shown here is derived from an EMBL/GenBank/DDBJ whole genome shotgun (WGS) entry which is preliminary data.</text>
</comment>
<evidence type="ECO:0000313" key="2">
    <source>
        <dbReference type="Proteomes" id="UP000324222"/>
    </source>
</evidence>
<accession>A0A5B7H360</accession>
<gene>
    <name evidence="1" type="ORF">E2C01_060668</name>
</gene>
<dbReference type="AlphaFoldDB" id="A0A5B7H360"/>
<reference evidence="1 2" key="1">
    <citation type="submission" date="2019-05" db="EMBL/GenBank/DDBJ databases">
        <title>Another draft genome of Portunus trituberculatus and its Hox gene families provides insights of decapod evolution.</title>
        <authorList>
            <person name="Jeong J.-H."/>
            <person name="Song I."/>
            <person name="Kim S."/>
            <person name="Choi T."/>
            <person name="Kim D."/>
            <person name="Ryu S."/>
            <person name="Kim W."/>
        </authorList>
    </citation>
    <scope>NUCLEOTIDE SEQUENCE [LARGE SCALE GENOMIC DNA]</scope>
    <source>
        <tissue evidence="1">Muscle</tissue>
    </source>
</reference>